<dbReference type="EMBL" id="JACTNZ010000004">
    <property type="protein sequence ID" value="KAG5553450.1"/>
    <property type="molecule type" value="Genomic_DNA"/>
</dbReference>
<gene>
    <name evidence="1" type="ORF">RHGRI_011365</name>
</gene>
<protein>
    <submittedName>
        <fullName evidence="1">Uncharacterized protein</fullName>
    </submittedName>
</protein>
<comment type="caution">
    <text evidence="1">The sequence shown here is derived from an EMBL/GenBank/DDBJ whole genome shotgun (WGS) entry which is preliminary data.</text>
</comment>
<dbReference type="PANTHER" id="PTHR34222:SF100">
    <property type="entry name" value="CCHC-TYPE DOMAIN-CONTAINING PROTEIN"/>
    <property type="match status" value="1"/>
</dbReference>
<keyword evidence="2" id="KW-1185">Reference proteome</keyword>
<evidence type="ECO:0000313" key="2">
    <source>
        <dbReference type="Proteomes" id="UP000823749"/>
    </source>
</evidence>
<dbReference type="Proteomes" id="UP000823749">
    <property type="component" value="Chromosome 4"/>
</dbReference>
<dbReference type="PANTHER" id="PTHR34222">
    <property type="entry name" value="GAG_PRE-INTEGRS DOMAIN-CONTAINING PROTEIN"/>
    <property type="match status" value="1"/>
</dbReference>
<accession>A0AAV6KLG4</accession>
<reference evidence="1" key="1">
    <citation type="submission" date="2020-08" db="EMBL/GenBank/DDBJ databases">
        <title>Plant Genome Project.</title>
        <authorList>
            <person name="Zhang R.-G."/>
        </authorList>
    </citation>
    <scope>NUCLEOTIDE SEQUENCE</scope>
    <source>
        <strain evidence="1">WSP0</strain>
        <tissue evidence="1">Leaf</tissue>
    </source>
</reference>
<proteinExistence type="predicted"/>
<name>A0AAV6KLG4_9ERIC</name>
<evidence type="ECO:0000313" key="1">
    <source>
        <dbReference type="EMBL" id="KAG5553450.1"/>
    </source>
</evidence>
<dbReference type="AlphaFoldDB" id="A0AAV6KLG4"/>
<sequence>MYAHSHNEARIFELHQEISHASQESLGLSMSEFFGYLQVRWNELAQYDPISDFGATTDVAVKRMDRLHTYFFLMGLKIDFENLRGQILNTSPLPSLLDTFAIVDDDERRRLISTHTLSPAVGVVSDQMAFAASLSFHPTGAVAKLQAQVAMLMSQRPTSISAPMPSATTTATLASGTPTAFHVRSGTPSWVLDSGANDHMMGTPELVYSHRPHIPEQESPLNEEVVRKEREMAEFGARESGGVTLVSCSGDFSQWLEL</sequence>
<organism evidence="1 2">
    <name type="scientific">Rhododendron griersonianum</name>
    <dbReference type="NCBI Taxonomy" id="479676"/>
    <lineage>
        <taxon>Eukaryota</taxon>
        <taxon>Viridiplantae</taxon>
        <taxon>Streptophyta</taxon>
        <taxon>Embryophyta</taxon>
        <taxon>Tracheophyta</taxon>
        <taxon>Spermatophyta</taxon>
        <taxon>Magnoliopsida</taxon>
        <taxon>eudicotyledons</taxon>
        <taxon>Gunneridae</taxon>
        <taxon>Pentapetalae</taxon>
        <taxon>asterids</taxon>
        <taxon>Ericales</taxon>
        <taxon>Ericaceae</taxon>
        <taxon>Ericoideae</taxon>
        <taxon>Rhodoreae</taxon>
        <taxon>Rhododendron</taxon>
    </lineage>
</organism>